<reference evidence="3" key="1">
    <citation type="journal article" date="2023" name="G3 (Bethesda)">
        <title>A reference genome for the long-term kleptoplast-retaining sea slug Elysia crispata morphotype clarki.</title>
        <authorList>
            <person name="Eastman K.E."/>
            <person name="Pendleton A.L."/>
            <person name="Shaikh M.A."/>
            <person name="Suttiyut T."/>
            <person name="Ogas R."/>
            <person name="Tomko P."/>
            <person name="Gavelis G."/>
            <person name="Widhalm J.R."/>
            <person name="Wisecaver J.H."/>
        </authorList>
    </citation>
    <scope>NUCLEOTIDE SEQUENCE</scope>
    <source>
        <strain evidence="3">ECLA1</strain>
    </source>
</reference>
<dbReference type="Pfam" id="PF01431">
    <property type="entry name" value="Peptidase_M13"/>
    <property type="match status" value="1"/>
</dbReference>
<dbReference type="Gene3D" id="3.40.390.10">
    <property type="entry name" value="Collagenase (Catalytic Domain)"/>
    <property type="match status" value="1"/>
</dbReference>
<dbReference type="Proteomes" id="UP001283361">
    <property type="component" value="Unassembled WGS sequence"/>
</dbReference>
<keyword evidence="4" id="KW-1185">Reference proteome</keyword>
<name>A0AAE1ECS6_9GAST</name>
<protein>
    <recommendedName>
        <fullName evidence="2">Peptidase M13 C-terminal domain-containing protein</fullName>
    </recommendedName>
</protein>
<dbReference type="InterPro" id="IPR000718">
    <property type="entry name" value="Peptidase_M13"/>
</dbReference>
<dbReference type="InterPro" id="IPR018497">
    <property type="entry name" value="Peptidase_M13_C"/>
</dbReference>
<gene>
    <name evidence="3" type="ORF">RRG08_053995</name>
</gene>
<feature type="signal peptide" evidence="1">
    <location>
        <begin position="1"/>
        <end position="20"/>
    </location>
</feature>
<feature type="chain" id="PRO_5042242852" description="Peptidase M13 C-terminal domain-containing protein" evidence="1">
    <location>
        <begin position="21"/>
        <end position="102"/>
    </location>
</feature>
<sequence length="102" mass="11447">MLVMNFSELTTMGLLVLSLATRLLMDLTHRSHVKQNGTRSVGEIVADSFGLKQSYSMSKNIAIIINFIILSTLRNFPQFSQTFNCSLGSPMNPERKCSLFED</sequence>
<evidence type="ECO:0000256" key="1">
    <source>
        <dbReference type="SAM" id="SignalP"/>
    </source>
</evidence>
<dbReference type="GO" id="GO:0004222">
    <property type="term" value="F:metalloendopeptidase activity"/>
    <property type="evidence" value="ECO:0007669"/>
    <property type="project" value="InterPro"/>
</dbReference>
<dbReference type="GO" id="GO:0006508">
    <property type="term" value="P:proteolysis"/>
    <property type="evidence" value="ECO:0007669"/>
    <property type="project" value="InterPro"/>
</dbReference>
<organism evidence="3 4">
    <name type="scientific">Elysia crispata</name>
    <name type="common">lettuce slug</name>
    <dbReference type="NCBI Taxonomy" id="231223"/>
    <lineage>
        <taxon>Eukaryota</taxon>
        <taxon>Metazoa</taxon>
        <taxon>Spiralia</taxon>
        <taxon>Lophotrochozoa</taxon>
        <taxon>Mollusca</taxon>
        <taxon>Gastropoda</taxon>
        <taxon>Heterobranchia</taxon>
        <taxon>Euthyneura</taxon>
        <taxon>Panpulmonata</taxon>
        <taxon>Sacoglossa</taxon>
        <taxon>Placobranchoidea</taxon>
        <taxon>Plakobranchidae</taxon>
        <taxon>Elysia</taxon>
    </lineage>
</organism>
<evidence type="ECO:0000313" key="3">
    <source>
        <dbReference type="EMBL" id="KAK3802844.1"/>
    </source>
</evidence>
<comment type="caution">
    <text evidence="3">The sequence shown here is derived from an EMBL/GenBank/DDBJ whole genome shotgun (WGS) entry which is preliminary data.</text>
</comment>
<evidence type="ECO:0000313" key="4">
    <source>
        <dbReference type="Proteomes" id="UP001283361"/>
    </source>
</evidence>
<dbReference type="AlphaFoldDB" id="A0AAE1ECS6"/>
<dbReference type="SUPFAM" id="SSF55486">
    <property type="entry name" value="Metalloproteases ('zincins'), catalytic domain"/>
    <property type="match status" value="1"/>
</dbReference>
<feature type="domain" description="Peptidase M13 C-terminal" evidence="2">
    <location>
        <begin position="71"/>
        <end position="99"/>
    </location>
</feature>
<keyword evidence="1" id="KW-0732">Signal</keyword>
<proteinExistence type="predicted"/>
<evidence type="ECO:0000259" key="2">
    <source>
        <dbReference type="Pfam" id="PF01431"/>
    </source>
</evidence>
<dbReference type="PROSITE" id="PS51885">
    <property type="entry name" value="NEPRILYSIN"/>
    <property type="match status" value="1"/>
</dbReference>
<accession>A0AAE1ECS6</accession>
<dbReference type="InterPro" id="IPR024079">
    <property type="entry name" value="MetalloPept_cat_dom_sf"/>
</dbReference>
<dbReference type="EMBL" id="JAWDGP010000212">
    <property type="protein sequence ID" value="KAK3802844.1"/>
    <property type="molecule type" value="Genomic_DNA"/>
</dbReference>